<evidence type="ECO:0000313" key="1">
    <source>
        <dbReference type="EMBL" id="QJA62947.1"/>
    </source>
</evidence>
<dbReference type="EMBL" id="MT142309">
    <property type="protein sequence ID" value="QJA77913.1"/>
    <property type="molecule type" value="Genomic_DNA"/>
</dbReference>
<evidence type="ECO:0000313" key="2">
    <source>
        <dbReference type="EMBL" id="QJA77913.1"/>
    </source>
</evidence>
<reference evidence="2" key="1">
    <citation type="submission" date="2020-03" db="EMBL/GenBank/DDBJ databases">
        <title>The deep terrestrial virosphere.</title>
        <authorList>
            <person name="Holmfeldt K."/>
            <person name="Nilsson E."/>
            <person name="Simone D."/>
            <person name="Lopez-Fernandez M."/>
            <person name="Wu X."/>
            <person name="de Brujin I."/>
            <person name="Lundin D."/>
            <person name="Andersson A."/>
            <person name="Bertilsson S."/>
            <person name="Dopson M."/>
        </authorList>
    </citation>
    <scope>NUCLEOTIDE SEQUENCE</scope>
    <source>
        <strain evidence="2">MM415A01190</strain>
        <strain evidence="1">MM415B00683</strain>
    </source>
</reference>
<sequence length="78" mass="9034">MKTHAHGRSAKKKLTDEDYEVLAKLKKRERTGEFSRAIFFVAAHLEHAGFIILKEFGCYRRYILTFEGHVAIAARPKK</sequence>
<name>A0A6M3K7Z8_9ZZZZ</name>
<dbReference type="AlphaFoldDB" id="A0A6M3K7Z8"/>
<accession>A0A6M3K7Z8</accession>
<organism evidence="2">
    <name type="scientific">viral metagenome</name>
    <dbReference type="NCBI Taxonomy" id="1070528"/>
    <lineage>
        <taxon>unclassified sequences</taxon>
        <taxon>metagenomes</taxon>
        <taxon>organismal metagenomes</taxon>
    </lineage>
</organism>
<proteinExistence type="predicted"/>
<dbReference type="EMBL" id="MT141486">
    <property type="protein sequence ID" value="QJA62947.1"/>
    <property type="molecule type" value="Genomic_DNA"/>
</dbReference>
<gene>
    <name evidence="2" type="ORF">MM415A01190_0018</name>
    <name evidence="1" type="ORF">MM415B00683_0017</name>
</gene>
<protein>
    <submittedName>
        <fullName evidence="2">Uncharacterized protein</fullName>
    </submittedName>
</protein>